<dbReference type="Proteomes" id="UP000541444">
    <property type="component" value="Unassembled WGS sequence"/>
</dbReference>
<feature type="compositionally biased region" description="Basic and acidic residues" evidence="1">
    <location>
        <begin position="354"/>
        <end position="366"/>
    </location>
</feature>
<feature type="compositionally biased region" description="Polar residues" evidence="1">
    <location>
        <begin position="458"/>
        <end position="467"/>
    </location>
</feature>
<feature type="region of interest" description="Disordered" evidence="1">
    <location>
        <begin position="345"/>
        <end position="507"/>
    </location>
</feature>
<accession>A0A7J7NMW0</accession>
<reference evidence="2 3" key="1">
    <citation type="journal article" date="2020" name="IScience">
        <title>Genome Sequencing of the Endangered Kingdonia uniflora (Circaeasteraceae, Ranunculales) Reveals Potential Mechanisms of Evolutionary Specialization.</title>
        <authorList>
            <person name="Sun Y."/>
            <person name="Deng T."/>
            <person name="Zhang A."/>
            <person name="Moore M.J."/>
            <person name="Landis J.B."/>
            <person name="Lin N."/>
            <person name="Zhang H."/>
            <person name="Zhang X."/>
            <person name="Huang J."/>
            <person name="Zhang X."/>
            <person name="Sun H."/>
            <person name="Wang H."/>
        </authorList>
    </citation>
    <scope>NUCLEOTIDE SEQUENCE [LARGE SCALE GENOMIC DNA]</scope>
    <source>
        <strain evidence="2">TB1705</strain>
        <tissue evidence="2">Leaf</tissue>
    </source>
</reference>
<dbReference type="EMBL" id="JACGCM010000696">
    <property type="protein sequence ID" value="KAF6168486.1"/>
    <property type="molecule type" value="Genomic_DNA"/>
</dbReference>
<feature type="compositionally biased region" description="Basic and acidic residues" evidence="1">
    <location>
        <begin position="486"/>
        <end position="500"/>
    </location>
</feature>
<feature type="compositionally biased region" description="Basic and acidic residues" evidence="1">
    <location>
        <begin position="442"/>
        <end position="457"/>
    </location>
</feature>
<evidence type="ECO:0000256" key="1">
    <source>
        <dbReference type="SAM" id="MobiDB-lite"/>
    </source>
</evidence>
<feature type="compositionally biased region" description="Polar residues" evidence="1">
    <location>
        <begin position="407"/>
        <end position="420"/>
    </location>
</feature>
<dbReference type="PANTHER" id="PTHR23002">
    <property type="entry name" value="ZINC FINGER CCHC DOMAIN CONTAINING PROTEIN"/>
    <property type="match status" value="1"/>
</dbReference>
<keyword evidence="3" id="KW-1185">Reference proteome</keyword>
<dbReference type="AlphaFoldDB" id="A0A7J7NMW0"/>
<gene>
    <name evidence="2" type="ORF">GIB67_005038</name>
</gene>
<organism evidence="2 3">
    <name type="scientific">Kingdonia uniflora</name>
    <dbReference type="NCBI Taxonomy" id="39325"/>
    <lineage>
        <taxon>Eukaryota</taxon>
        <taxon>Viridiplantae</taxon>
        <taxon>Streptophyta</taxon>
        <taxon>Embryophyta</taxon>
        <taxon>Tracheophyta</taxon>
        <taxon>Spermatophyta</taxon>
        <taxon>Magnoliopsida</taxon>
        <taxon>Ranunculales</taxon>
        <taxon>Circaeasteraceae</taxon>
        <taxon>Kingdonia</taxon>
    </lineage>
</organism>
<name>A0A7J7NMW0_9MAGN</name>
<feature type="compositionally biased region" description="Basic and acidic residues" evidence="1">
    <location>
        <begin position="374"/>
        <end position="385"/>
    </location>
</feature>
<protein>
    <submittedName>
        <fullName evidence="2">Uncharacterized protein</fullName>
    </submittedName>
</protein>
<evidence type="ECO:0000313" key="3">
    <source>
        <dbReference type="Proteomes" id="UP000541444"/>
    </source>
</evidence>
<proteinExistence type="predicted"/>
<dbReference type="OrthoDB" id="8026949at2759"/>
<comment type="caution">
    <text evidence="2">The sequence shown here is derived from an EMBL/GenBank/DDBJ whole genome shotgun (WGS) entry which is preliminary data.</text>
</comment>
<dbReference type="InterPro" id="IPR051714">
    <property type="entry name" value="Znf_CCHC_NABP"/>
</dbReference>
<evidence type="ECO:0000313" key="2">
    <source>
        <dbReference type="EMBL" id="KAF6168486.1"/>
    </source>
</evidence>
<feature type="compositionally biased region" description="Basic residues" evidence="1">
    <location>
        <begin position="475"/>
        <end position="485"/>
    </location>
</feature>
<sequence>MFSICPSPRLLVPHFRVRKENLWISVHPNKKITFISSTLSSSSASSPTNDEDLTPTPKQTQSYDPSEDLFGLDDDLQLRRNAISGVPKLRSWFGPNGQYIRELPCPSCRARGYTPCTECGIERSRIDCSQCNGKGMRTCRQCSGDRVIWEESIDERPWERARSISPLKVKDDDEVDNLDIKLNVRRKSKRVYQPPSPEVGLKISRSLKTLNAQTGLFSKHMKILHRDPKLEAQRVAAIKKTKRTPEARKQASEFMTAFFSDPENRRKRSITMKGQKIYYVEIYSLYEFVMEPPHQVLYLWIGGDGVLIEVFVEYPWKPPICEHCQAFGHYSNRCIRWEENTKHNSKPTQHWKIKGNEGKLDPKEAVTEENVQSEEGKMEDQEQRGDWSTVTSKRKGKKKKSKKNLGSPESLNDPETSIEQLVTKDPEVNHDHSVDTIQNSNVEKEVEYTMDKDDSSRDTLSPVNNPMSKGEKLSKHQRNSIKKKQKSVEKERQRQSERVIKKGGPKR</sequence>
<feature type="compositionally biased region" description="Basic and acidic residues" evidence="1">
    <location>
        <begin position="422"/>
        <end position="434"/>
    </location>
</feature>
<feature type="region of interest" description="Disordered" evidence="1">
    <location>
        <begin position="39"/>
        <end position="65"/>
    </location>
</feature>
<feature type="compositionally biased region" description="Basic residues" evidence="1">
    <location>
        <begin position="392"/>
        <end position="403"/>
    </location>
</feature>